<dbReference type="KEGG" id="ang:An04g07790"/>
<proteinExistence type="predicted"/>
<dbReference type="GeneID" id="84590992"/>
<dbReference type="AlphaFoldDB" id="A0AAJ8BTQ5"/>
<accession>A0AAJ8BTQ5</accession>
<evidence type="ECO:0000256" key="2">
    <source>
        <dbReference type="SAM" id="Phobius"/>
    </source>
</evidence>
<dbReference type="RefSeq" id="XP_059603669.1">
    <property type="nucleotide sequence ID" value="XM_059747668.1"/>
</dbReference>
<feature type="transmembrane region" description="Helical" evidence="2">
    <location>
        <begin position="38"/>
        <end position="57"/>
    </location>
</feature>
<reference evidence="3" key="1">
    <citation type="submission" date="2025-02" db="EMBL/GenBank/DDBJ databases">
        <authorList>
            <consortium name="NCBI Genome Project"/>
        </authorList>
    </citation>
    <scope>NUCLEOTIDE SEQUENCE</scope>
</reference>
<gene>
    <name evidence="3" type="ORF">An04g07790</name>
</gene>
<keyword evidence="2" id="KW-1133">Transmembrane helix</keyword>
<reference evidence="3" key="2">
    <citation type="submission" date="2025-08" db="UniProtKB">
        <authorList>
            <consortium name="RefSeq"/>
        </authorList>
    </citation>
    <scope>IDENTIFICATION</scope>
</reference>
<name>A0AAJ8BTQ5_ASPNG</name>
<evidence type="ECO:0000256" key="1">
    <source>
        <dbReference type="SAM" id="MobiDB-lite"/>
    </source>
</evidence>
<keyword evidence="2" id="KW-0812">Transmembrane</keyword>
<protein>
    <submittedName>
        <fullName evidence="3">Uncharacterized protein</fullName>
    </submittedName>
</protein>
<dbReference type="VEuPathDB" id="FungiDB:An04g07790"/>
<feature type="region of interest" description="Disordered" evidence="1">
    <location>
        <begin position="109"/>
        <end position="133"/>
    </location>
</feature>
<sequence length="146" mass="15757">MDLQPSRHSCGSRTVDVNRADVGKYFFGLIPKPASYKWHAFNGAISVVAVPFLRFFISYDAKVNRRKVYSSVGLGSCSQTYSYGIQLFIRSGKVHTSGAAGPPKVTITPENSVRTARGSGWSPPRSLAGHSHSRSTSLLLSVAHGS</sequence>
<keyword evidence="2" id="KW-0472">Membrane</keyword>
<organism evidence="3">
    <name type="scientific">Aspergillus niger</name>
    <dbReference type="NCBI Taxonomy" id="5061"/>
    <lineage>
        <taxon>Eukaryota</taxon>
        <taxon>Fungi</taxon>
        <taxon>Dikarya</taxon>
        <taxon>Ascomycota</taxon>
        <taxon>Pezizomycotina</taxon>
        <taxon>Eurotiomycetes</taxon>
        <taxon>Eurotiomycetidae</taxon>
        <taxon>Eurotiales</taxon>
        <taxon>Aspergillaceae</taxon>
        <taxon>Aspergillus</taxon>
        <taxon>Aspergillus subgen. Circumdati</taxon>
    </lineage>
</organism>
<evidence type="ECO:0000313" key="3">
    <source>
        <dbReference type="RefSeq" id="XP_059603669.1"/>
    </source>
</evidence>